<dbReference type="CDD" id="cd07990">
    <property type="entry name" value="LPLAT_LCLAT1-like"/>
    <property type="match status" value="1"/>
</dbReference>
<keyword evidence="4" id="KW-0472">Membrane</keyword>
<gene>
    <name evidence="6" type="ORF">BB558_003824</name>
</gene>
<reference evidence="6 7" key="1">
    <citation type="journal article" date="2018" name="MBio">
        <title>Comparative Genomics Reveals the Core Gene Toolbox for the Fungus-Insect Symbiosis.</title>
        <authorList>
            <person name="Wang Y."/>
            <person name="Stata M."/>
            <person name="Wang W."/>
            <person name="Stajich J.E."/>
            <person name="White M.M."/>
            <person name="Moncalvo J.M."/>
        </authorList>
    </citation>
    <scope>NUCLEOTIDE SEQUENCE [LARGE SCALE GENOMIC DNA]</scope>
    <source>
        <strain evidence="6 7">AUS-126-30</strain>
    </source>
</reference>
<evidence type="ECO:0000256" key="4">
    <source>
        <dbReference type="SAM" id="Phobius"/>
    </source>
</evidence>
<dbReference type="EMBL" id="MBFU01000362">
    <property type="protein sequence ID" value="PWA00134.1"/>
    <property type="molecule type" value="Genomic_DNA"/>
</dbReference>
<dbReference type="Proteomes" id="UP000245591">
    <property type="component" value="Unassembled WGS sequence"/>
</dbReference>
<keyword evidence="4" id="KW-0812">Transmembrane</keyword>
<proteinExistence type="inferred from homology"/>
<dbReference type="InterPro" id="IPR032098">
    <property type="entry name" value="Acyltransf_C"/>
</dbReference>
<evidence type="ECO:0000256" key="1">
    <source>
        <dbReference type="ARBA" id="ARBA00008655"/>
    </source>
</evidence>
<dbReference type="PANTHER" id="PTHR10983:SF16">
    <property type="entry name" value="LYSOCARDIOLIPIN ACYLTRANSFERASE 1"/>
    <property type="match status" value="1"/>
</dbReference>
<evidence type="ECO:0000313" key="7">
    <source>
        <dbReference type="Proteomes" id="UP000245591"/>
    </source>
</evidence>
<dbReference type="InterPro" id="IPR002123">
    <property type="entry name" value="Plipid/glycerol_acylTrfase"/>
</dbReference>
<name>A0A2U1J506_SMIAN</name>
<dbReference type="GO" id="GO:0036149">
    <property type="term" value="P:phosphatidylinositol acyl-chain remodeling"/>
    <property type="evidence" value="ECO:0007669"/>
    <property type="project" value="TreeGrafter"/>
</dbReference>
<feature type="transmembrane region" description="Helical" evidence="4">
    <location>
        <begin position="12"/>
        <end position="36"/>
    </location>
</feature>
<dbReference type="PROSITE" id="PS51257">
    <property type="entry name" value="PROKAR_LIPOPROTEIN"/>
    <property type="match status" value="1"/>
</dbReference>
<comment type="caution">
    <text evidence="6">The sequence shown here is derived from an EMBL/GenBank/DDBJ whole genome shotgun (WGS) entry which is preliminary data.</text>
</comment>
<organism evidence="6 7">
    <name type="scientific">Smittium angustum</name>
    <dbReference type="NCBI Taxonomy" id="133377"/>
    <lineage>
        <taxon>Eukaryota</taxon>
        <taxon>Fungi</taxon>
        <taxon>Fungi incertae sedis</taxon>
        <taxon>Zoopagomycota</taxon>
        <taxon>Kickxellomycotina</taxon>
        <taxon>Harpellomycetes</taxon>
        <taxon>Harpellales</taxon>
        <taxon>Legeriomycetaceae</taxon>
        <taxon>Smittium</taxon>
    </lineage>
</organism>
<keyword evidence="2" id="KW-0808">Transferase</keyword>
<keyword evidence="4" id="KW-1133">Transmembrane helix</keyword>
<feature type="transmembrane region" description="Helical" evidence="4">
    <location>
        <begin position="384"/>
        <end position="403"/>
    </location>
</feature>
<dbReference type="SUPFAM" id="SSF69593">
    <property type="entry name" value="Glycerol-3-phosphate (1)-acyltransferase"/>
    <property type="match status" value="1"/>
</dbReference>
<dbReference type="AlphaFoldDB" id="A0A2U1J506"/>
<dbReference type="SMART" id="SM00563">
    <property type="entry name" value="PlsC"/>
    <property type="match status" value="1"/>
</dbReference>
<keyword evidence="7" id="KW-1185">Reference proteome</keyword>
<dbReference type="GO" id="GO:0005783">
    <property type="term" value="C:endoplasmic reticulum"/>
    <property type="evidence" value="ECO:0007669"/>
    <property type="project" value="TreeGrafter"/>
</dbReference>
<dbReference type="PANTHER" id="PTHR10983">
    <property type="entry name" value="1-ACYLGLYCEROL-3-PHOSPHATE ACYLTRANSFERASE-RELATED"/>
    <property type="match status" value="1"/>
</dbReference>
<feature type="domain" description="Phospholipid/glycerol acyltransferase" evidence="5">
    <location>
        <begin position="99"/>
        <end position="221"/>
    </location>
</feature>
<dbReference type="Pfam" id="PF16076">
    <property type="entry name" value="Acyltransf_C"/>
    <property type="match status" value="1"/>
</dbReference>
<comment type="similarity">
    <text evidence="1">Belongs to the 1-acyl-sn-glycerol-3-phosphate acyltransferase family.</text>
</comment>
<evidence type="ECO:0000256" key="3">
    <source>
        <dbReference type="ARBA" id="ARBA00023315"/>
    </source>
</evidence>
<evidence type="ECO:0000259" key="5">
    <source>
        <dbReference type="SMART" id="SM00563"/>
    </source>
</evidence>
<sequence>MDKLLRYIRGTIFVVWFMACVLPYILIQSIFFFLSFLSESLHQKFIEFLSHIFGFFIFGTLQLFAPYSMILSGEKSKFPNIKLSDGTIKWLEYASTEDSILISNHQIYSDWLHIWALGYAQDYDYYLKFVAKDEIRKIPIFGRALILLEFIFLKRSWAEDQSNLTKTLQKFSDSKNNKFICIFPEGTTVNPKFMKISDEYAKNNNMKKTKHVLLPRSQGAYHIIKKLRHKTKHLYDFTIGYSGLNTEQCPEYSYPIVDMFTKKVYPKEVHIRIDRYCLETQVPKSETDFNEWITQLFYRKDRLLAFFYKNKYFPESTDLLPVDEKLSLDSSYFSIDGINTSNISNSHRGSISSNLLKSKAIVAKPDEHKTQFISETITPNVKFFLLKIFGLLIVPYTLTYIIFRHLIFLPLENNLYNMIIPKN</sequence>
<evidence type="ECO:0000313" key="6">
    <source>
        <dbReference type="EMBL" id="PWA00134.1"/>
    </source>
</evidence>
<feature type="transmembrane region" description="Helical" evidence="4">
    <location>
        <begin position="48"/>
        <end position="67"/>
    </location>
</feature>
<protein>
    <recommendedName>
        <fullName evidence="5">Phospholipid/glycerol acyltransferase domain-containing protein</fullName>
    </recommendedName>
</protein>
<evidence type="ECO:0000256" key="2">
    <source>
        <dbReference type="ARBA" id="ARBA00022679"/>
    </source>
</evidence>
<dbReference type="GO" id="GO:0016746">
    <property type="term" value="F:acyltransferase activity"/>
    <property type="evidence" value="ECO:0007669"/>
    <property type="project" value="UniProtKB-KW"/>
</dbReference>
<accession>A0A2U1J506</accession>
<keyword evidence="3" id="KW-0012">Acyltransferase</keyword>
<dbReference type="Pfam" id="PF01553">
    <property type="entry name" value="Acyltransferase"/>
    <property type="match status" value="1"/>
</dbReference>